<dbReference type="PANTHER" id="PTHR30295:SF1">
    <property type="entry name" value="DNA PROTECTION DURING STARVATION PROTEIN"/>
    <property type="match status" value="1"/>
</dbReference>
<dbReference type="PRINTS" id="PR00601">
    <property type="entry name" value="BACFERRITIN"/>
</dbReference>
<dbReference type="InterPro" id="IPR008331">
    <property type="entry name" value="Ferritin_DPS_dom"/>
</dbReference>
<accession>A0A0T7CT81</accession>
<proteinExistence type="inferred from homology"/>
<dbReference type="InterPro" id="IPR009040">
    <property type="entry name" value="Ferritin-like_diiron"/>
</dbReference>
<dbReference type="GO" id="GO:0004322">
    <property type="term" value="F:ferroxidase activity"/>
    <property type="evidence" value="ECO:0007669"/>
    <property type="project" value="TreeGrafter"/>
</dbReference>
<feature type="binding site" evidence="4">
    <location>
        <position position="178"/>
    </location>
    <ligand>
        <name>Fe cation</name>
        <dbReference type="ChEBI" id="CHEBI:24875"/>
    </ligand>
</feature>
<name>A0A0T7CT81_BORP1</name>
<keyword evidence="7" id="KW-1185">Reference proteome</keyword>
<dbReference type="InterPro" id="IPR012347">
    <property type="entry name" value="Ferritin-like"/>
</dbReference>
<dbReference type="InterPro" id="IPR014490">
    <property type="entry name" value="Dps-like"/>
</dbReference>
<dbReference type="EMBL" id="HE965805">
    <property type="protein sequence ID" value="CCJ64933.1"/>
    <property type="molecule type" value="Genomic_DNA"/>
</dbReference>
<gene>
    <name evidence="6" type="ordered locus">BN118_3508</name>
</gene>
<evidence type="ECO:0000313" key="7">
    <source>
        <dbReference type="Proteomes" id="UP000005250"/>
    </source>
</evidence>
<dbReference type="Proteomes" id="UP000005250">
    <property type="component" value="Chromosome"/>
</dbReference>
<keyword evidence="3 4" id="KW-0408">Iron</keyword>
<feature type="binding site" evidence="4">
    <location>
        <position position="146"/>
    </location>
    <ligand>
        <name>Fe cation</name>
        <dbReference type="ChEBI" id="CHEBI:24875"/>
    </ligand>
</feature>
<dbReference type="PROSITE" id="PS50905">
    <property type="entry name" value="FERRITIN_LIKE"/>
    <property type="match status" value="1"/>
</dbReference>
<dbReference type="PIRSF" id="PIRSF018063">
    <property type="entry name" value="Ferrtn_UCP018063"/>
    <property type="match status" value="1"/>
</dbReference>
<dbReference type="Gene3D" id="1.20.1260.10">
    <property type="match status" value="1"/>
</dbReference>
<dbReference type="RefSeq" id="WP_010929869.1">
    <property type="nucleotide sequence ID" value="NC_018518.1"/>
</dbReference>
<keyword evidence="4" id="KW-0479">Metal-binding</keyword>
<dbReference type="GeneID" id="69600272"/>
<dbReference type="InterPro" id="IPR009078">
    <property type="entry name" value="Ferritin-like_SF"/>
</dbReference>
<dbReference type="KEGG" id="bper:BN118_3508"/>
<feature type="binding site" evidence="4">
    <location>
        <position position="181"/>
    </location>
    <ligand>
        <name>Fe cation</name>
        <dbReference type="ChEBI" id="CHEBI:24875"/>
    </ligand>
</feature>
<dbReference type="AlphaFoldDB" id="A0A0T7CT81"/>
<evidence type="ECO:0000256" key="2">
    <source>
        <dbReference type="ARBA" id="ARBA00022434"/>
    </source>
</evidence>
<dbReference type="GO" id="GO:0008199">
    <property type="term" value="F:ferric iron binding"/>
    <property type="evidence" value="ECO:0007669"/>
    <property type="project" value="InterPro"/>
</dbReference>
<organism evidence="6 7">
    <name type="scientific">Bordetella pertussis (strain ATCC 9797 / DSM 5571 / CCUG 30873 / LMG 14455 / NCTC 10739 / 18323)</name>
    <dbReference type="NCBI Taxonomy" id="568706"/>
    <lineage>
        <taxon>Bacteria</taxon>
        <taxon>Pseudomonadati</taxon>
        <taxon>Pseudomonadota</taxon>
        <taxon>Betaproteobacteria</taxon>
        <taxon>Burkholderiales</taxon>
        <taxon>Alcaligenaceae</taxon>
        <taxon>Bordetella</taxon>
    </lineage>
</organism>
<dbReference type="PANTHER" id="PTHR30295">
    <property type="entry name" value="BACTERIOFERRITIN"/>
    <property type="match status" value="1"/>
</dbReference>
<evidence type="ECO:0000256" key="3">
    <source>
        <dbReference type="ARBA" id="ARBA00023004"/>
    </source>
</evidence>
<protein>
    <submittedName>
        <fullName evidence="6">Bacterioferritin</fullName>
    </submittedName>
</protein>
<dbReference type="CDD" id="cd00657">
    <property type="entry name" value="Ferritin_like"/>
    <property type="match status" value="1"/>
</dbReference>
<dbReference type="GO" id="GO:0006826">
    <property type="term" value="P:iron ion transport"/>
    <property type="evidence" value="ECO:0007669"/>
    <property type="project" value="InterPro"/>
</dbReference>
<evidence type="ECO:0000259" key="5">
    <source>
        <dbReference type="PROSITE" id="PS50905"/>
    </source>
</evidence>
<sequence>MSSILGVSDMEQSATQPHRAFAVDVKAIRAKVRRDIESGAVTEGYRADRATVLRLLNEALATEVVCWLRYKRHAFMARGLSAEPVAAEFAEHAAEEQGHADRLAERIVQLGGEPDLSPVGLLERSHAEYVEGKDLKDMIKENLIAERIAIDSYRQMVDYVGEADPTTRRLLEDILAMEEEHADDLSDLL</sequence>
<evidence type="ECO:0000256" key="4">
    <source>
        <dbReference type="PIRSR" id="PIRSR018063-50"/>
    </source>
</evidence>
<keyword evidence="2" id="KW-0409">Iron storage</keyword>
<feature type="domain" description="Ferritin-like diiron" evidence="5">
    <location>
        <begin position="46"/>
        <end position="189"/>
    </location>
</feature>
<feature type="binding site" evidence="4">
    <location>
        <position position="99"/>
    </location>
    <ligand>
        <name>Fe cation</name>
        <dbReference type="ChEBI" id="CHEBI:24875"/>
    </ligand>
</feature>
<evidence type="ECO:0000256" key="1">
    <source>
        <dbReference type="ARBA" id="ARBA00008093"/>
    </source>
</evidence>
<reference evidence="6 7" key="1">
    <citation type="journal article" date="2012" name="BMC Genomics">
        <title>Comparative genomics of the classical Bordetella subspecies: the evolution and exchange of virulence-associated diversity amongst closely related pathogens.</title>
        <authorList>
            <person name="Park J."/>
            <person name="Zhang Y."/>
            <person name="Buboltz A.M."/>
            <person name="Zhang X."/>
            <person name="Schuster S.C."/>
            <person name="Ahuja U."/>
            <person name="Liu M."/>
            <person name="Miller J.F."/>
            <person name="Sebaihia M."/>
            <person name="Bentley S.D."/>
            <person name="Parkhill J."/>
            <person name="Harvill E.T."/>
        </authorList>
    </citation>
    <scope>NUCLEOTIDE SEQUENCE [LARGE SCALE GENOMIC DNA]</scope>
    <source>
        <strain evidence="7">ATCC 9797 / DSM 5571 / CCUG 30873 / LMG 14455 / NCTC 10739 / 18323</strain>
    </source>
</reference>
<evidence type="ECO:0000313" key="6">
    <source>
        <dbReference type="EMBL" id="CCJ64933.1"/>
    </source>
</evidence>
<feature type="binding site" evidence="4">
    <location>
        <position position="63"/>
    </location>
    <ligand>
        <name>Fe cation</name>
        <dbReference type="ChEBI" id="CHEBI:24875"/>
    </ligand>
</feature>
<dbReference type="HOGENOM" id="CLU_104506_4_1_4"/>
<dbReference type="GO" id="GO:0006879">
    <property type="term" value="P:intracellular iron ion homeostasis"/>
    <property type="evidence" value="ECO:0007669"/>
    <property type="project" value="UniProtKB-KW"/>
</dbReference>
<dbReference type="SUPFAM" id="SSF47240">
    <property type="entry name" value="Ferritin-like"/>
    <property type="match status" value="1"/>
</dbReference>
<dbReference type="GO" id="GO:0020037">
    <property type="term" value="F:heme binding"/>
    <property type="evidence" value="ECO:0007669"/>
    <property type="project" value="TreeGrafter"/>
</dbReference>
<dbReference type="GO" id="GO:0005829">
    <property type="term" value="C:cytosol"/>
    <property type="evidence" value="ECO:0007669"/>
    <property type="project" value="TreeGrafter"/>
</dbReference>
<dbReference type="eggNOG" id="COG2193">
    <property type="taxonomic scope" value="Bacteria"/>
</dbReference>
<dbReference type="InterPro" id="IPR002024">
    <property type="entry name" value="Bacterioferritin"/>
</dbReference>
<comment type="similarity">
    <text evidence="1">Belongs to the bacterioferritin family.</text>
</comment>
<dbReference type="Pfam" id="PF00210">
    <property type="entry name" value="Ferritin"/>
    <property type="match status" value="1"/>
</dbReference>